<dbReference type="WBParaSite" id="ASIM_0001932601-mRNA-1">
    <property type="protein sequence ID" value="ASIM_0001932601-mRNA-1"/>
    <property type="gene ID" value="ASIM_0001932601"/>
</dbReference>
<gene>
    <name evidence="2" type="ORF">ASIM_LOCUS18716</name>
</gene>
<evidence type="ECO:0000313" key="4">
    <source>
        <dbReference type="WBParaSite" id="ASIM_0001932601-mRNA-1"/>
    </source>
</evidence>
<evidence type="ECO:0000256" key="1">
    <source>
        <dbReference type="SAM" id="MobiDB-lite"/>
    </source>
</evidence>
<protein>
    <submittedName>
        <fullName evidence="4">DUF4476 domain-containing protein</fullName>
    </submittedName>
</protein>
<feature type="region of interest" description="Disordered" evidence="1">
    <location>
        <begin position="42"/>
        <end position="63"/>
    </location>
</feature>
<feature type="region of interest" description="Disordered" evidence="1">
    <location>
        <begin position="79"/>
        <end position="109"/>
    </location>
</feature>
<organism evidence="4">
    <name type="scientific">Anisakis simplex</name>
    <name type="common">Herring worm</name>
    <dbReference type="NCBI Taxonomy" id="6269"/>
    <lineage>
        <taxon>Eukaryota</taxon>
        <taxon>Metazoa</taxon>
        <taxon>Ecdysozoa</taxon>
        <taxon>Nematoda</taxon>
        <taxon>Chromadorea</taxon>
        <taxon>Rhabditida</taxon>
        <taxon>Spirurina</taxon>
        <taxon>Ascaridomorpha</taxon>
        <taxon>Ascaridoidea</taxon>
        <taxon>Anisakidae</taxon>
        <taxon>Anisakis</taxon>
        <taxon>Anisakis simplex complex</taxon>
    </lineage>
</organism>
<dbReference type="OrthoDB" id="5861416at2759"/>
<sequence length="203" mass="22154">MSLRKAFVLLKRLSTRLRSVPEWSRHFFGPTTSTTGYEPVIAGSQVPAPFHNDQDDGSRSPEILINNDQSELSSCIRDLENSDGSDEAIEDASGSSSFETDSDGSDVLPKEMTRKEIYAHDGEIKQAKQLGVGFASQTAESLVLSAIRERSASKKSFSDLNVALFNMHNTKLADALIKRNVGSLCLIESAQNNAKLVKVSGQF</sequence>
<reference evidence="2 3" key="2">
    <citation type="submission" date="2018-11" db="EMBL/GenBank/DDBJ databases">
        <authorList>
            <consortium name="Pathogen Informatics"/>
        </authorList>
    </citation>
    <scope>NUCLEOTIDE SEQUENCE [LARGE SCALE GENOMIC DNA]</scope>
</reference>
<dbReference type="EMBL" id="UYRR01035976">
    <property type="protein sequence ID" value="VDK65948.1"/>
    <property type="molecule type" value="Genomic_DNA"/>
</dbReference>
<keyword evidence="3" id="KW-1185">Reference proteome</keyword>
<proteinExistence type="predicted"/>
<evidence type="ECO:0000313" key="3">
    <source>
        <dbReference type="Proteomes" id="UP000267096"/>
    </source>
</evidence>
<name>A0A0M3KEC0_ANISI</name>
<reference evidence="4" key="1">
    <citation type="submission" date="2017-02" db="UniProtKB">
        <authorList>
            <consortium name="WormBaseParasite"/>
        </authorList>
    </citation>
    <scope>IDENTIFICATION</scope>
</reference>
<evidence type="ECO:0000313" key="2">
    <source>
        <dbReference type="EMBL" id="VDK65948.1"/>
    </source>
</evidence>
<dbReference type="AlphaFoldDB" id="A0A0M3KEC0"/>
<accession>A0A0M3KEC0</accession>
<feature type="compositionally biased region" description="Acidic residues" evidence="1">
    <location>
        <begin position="81"/>
        <end position="90"/>
    </location>
</feature>
<dbReference type="Proteomes" id="UP000267096">
    <property type="component" value="Unassembled WGS sequence"/>
</dbReference>